<proteinExistence type="predicted"/>
<keyword evidence="3" id="KW-1185">Reference proteome</keyword>
<reference evidence="2" key="2">
    <citation type="submission" date="2019-10" db="EMBL/GenBank/DDBJ databases">
        <title>Conservation and host-specific expression of non-tandemly repeated heterogenous ribosome RNA gene in arbuscular mycorrhizal fungi.</title>
        <authorList>
            <person name="Maeda T."/>
            <person name="Kobayashi Y."/>
            <person name="Nakagawa T."/>
            <person name="Ezawa T."/>
            <person name="Yamaguchi K."/>
            <person name="Bino T."/>
            <person name="Nishimoto Y."/>
            <person name="Shigenobu S."/>
            <person name="Kawaguchi M."/>
        </authorList>
    </citation>
    <scope>NUCLEOTIDE SEQUENCE</scope>
    <source>
        <strain evidence="2">HR1</strain>
    </source>
</reference>
<organism evidence="1 3">
    <name type="scientific">Rhizophagus clarus</name>
    <dbReference type="NCBI Taxonomy" id="94130"/>
    <lineage>
        <taxon>Eukaryota</taxon>
        <taxon>Fungi</taxon>
        <taxon>Fungi incertae sedis</taxon>
        <taxon>Mucoromycota</taxon>
        <taxon>Glomeromycotina</taxon>
        <taxon>Glomeromycetes</taxon>
        <taxon>Glomerales</taxon>
        <taxon>Glomeraceae</taxon>
        <taxon>Rhizophagus</taxon>
    </lineage>
</organism>
<evidence type="ECO:0000313" key="1">
    <source>
        <dbReference type="EMBL" id="GBB87591.1"/>
    </source>
</evidence>
<dbReference type="EMBL" id="BEXD01000453">
    <property type="protein sequence ID" value="GBB87591.1"/>
    <property type="molecule type" value="Genomic_DNA"/>
</dbReference>
<accession>A0A2Z6QS86</accession>
<gene>
    <name evidence="2" type="ORF">RCL2_001019000</name>
    <name evidence="1" type="ORF">RclHR1_14050008</name>
</gene>
<dbReference type="EMBL" id="BLAL01000066">
    <property type="protein sequence ID" value="GES83020.1"/>
    <property type="molecule type" value="Genomic_DNA"/>
</dbReference>
<evidence type="ECO:0000313" key="2">
    <source>
        <dbReference type="EMBL" id="GES83020.1"/>
    </source>
</evidence>
<reference evidence="1 3" key="1">
    <citation type="submission" date="2017-11" db="EMBL/GenBank/DDBJ databases">
        <title>The genome of Rhizophagus clarus HR1 reveals common genetic basis of auxotrophy among arbuscular mycorrhizal fungi.</title>
        <authorList>
            <person name="Kobayashi Y."/>
        </authorList>
    </citation>
    <scope>NUCLEOTIDE SEQUENCE [LARGE SCALE GENOMIC DNA]</scope>
    <source>
        <strain evidence="1 3">HR1</strain>
    </source>
</reference>
<evidence type="ECO:0000313" key="3">
    <source>
        <dbReference type="Proteomes" id="UP000247702"/>
    </source>
</evidence>
<dbReference type="OrthoDB" id="2393967at2759"/>
<dbReference type="Proteomes" id="UP000615446">
    <property type="component" value="Unassembled WGS sequence"/>
</dbReference>
<protein>
    <submittedName>
        <fullName evidence="1">Uncharacterized protein</fullName>
    </submittedName>
</protein>
<sequence>MEVIKQFLDKADAEIGRIKAGVTTGADIILNGIWDEVWSIAGGKPTNNVVVALNAGGGFLTVTIAPEIKLGQFIYLELLILQLSI</sequence>
<comment type="caution">
    <text evidence="1">The sequence shown here is derived from an EMBL/GenBank/DDBJ whole genome shotgun (WGS) entry which is preliminary data.</text>
</comment>
<dbReference type="Proteomes" id="UP000247702">
    <property type="component" value="Unassembled WGS sequence"/>
</dbReference>
<dbReference type="AlphaFoldDB" id="A0A2Z6QS86"/>
<name>A0A2Z6QS86_9GLOM</name>